<keyword evidence="2" id="KW-1185">Reference proteome</keyword>
<dbReference type="Proteomes" id="UP001194746">
    <property type="component" value="Unassembled WGS sequence"/>
</dbReference>
<protein>
    <submittedName>
        <fullName evidence="1">Uncharacterized protein</fullName>
    </submittedName>
</protein>
<gene>
    <name evidence="1" type="ORF">FE257_002018</name>
</gene>
<comment type="caution">
    <text evidence="1">The sequence shown here is derived from an EMBL/GenBank/DDBJ whole genome shotgun (WGS) entry which is preliminary data.</text>
</comment>
<evidence type="ECO:0000313" key="1">
    <source>
        <dbReference type="EMBL" id="KAF9892241.1"/>
    </source>
</evidence>
<proteinExistence type="predicted"/>
<name>A0AAD4GWV9_ASPNN</name>
<reference evidence="1" key="1">
    <citation type="journal article" date="2019" name="Beilstein J. Org. Chem.">
        <title>Nanangenines: drimane sesquiterpenoids as the dominant metabolite cohort of a novel Australian fungus, Aspergillus nanangensis.</title>
        <authorList>
            <person name="Lacey H.J."/>
            <person name="Gilchrist C.L.M."/>
            <person name="Crombie A."/>
            <person name="Kalaitzis J.A."/>
            <person name="Vuong D."/>
            <person name="Rutledge P.J."/>
            <person name="Turner P."/>
            <person name="Pitt J.I."/>
            <person name="Lacey E."/>
            <person name="Chooi Y.H."/>
            <person name="Piggott A.M."/>
        </authorList>
    </citation>
    <scope>NUCLEOTIDE SEQUENCE</scope>
    <source>
        <strain evidence="1">MST-FP2251</strain>
    </source>
</reference>
<reference evidence="1" key="2">
    <citation type="submission" date="2020-02" db="EMBL/GenBank/DDBJ databases">
        <authorList>
            <person name="Gilchrist C.L.M."/>
            <person name="Chooi Y.-H."/>
        </authorList>
    </citation>
    <scope>NUCLEOTIDE SEQUENCE</scope>
    <source>
        <strain evidence="1">MST-FP2251</strain>
    </source>
</reference>
<evidence type="ECO:0000313" key="2">
    <source>
        <dbReference type="Proteomes" id="UP001194746"/>
    </source>
</evidence>
<organism evidence="1 2">
    <name type="scientific">Aspergillus nanangensis</name>
    <dbReference type="NCBI Taxonomy" id="2582783"/>
    <lineage>
        <taxon>Eukaryota</taxon>
        <taxon>Fungi</taxon>
        <taxon>Dikarya</taxon>
        <taxon>Ascomycota</taxon>
        <taxon>Pezizomycotina</taxon>
        <taxon>Eurotiomycetes</taxon>
        <taxon>Eurotiomycetidae</taxon>
        <taxon>Eurotiales</taxon>
        <taxon>Aspergillaceae</taxon>
        <taxon>Aspergillus</taxon>
        <taxon>Aspergillus subgen. Circumdati</taxon>
    </lineage>
</organism>
<accession>A0AAD4GWV9</accession>
<dbReference type="AlphaFoldDB" id="A0AAD4GWV9"/>
<sequence>MEMLGLFAGEGEGDCKGQFPTDPKAYFGKKEDDVVFSATFLGRSEVGNSLRIKAYAEKRVKKTPADMSCDLGLMGLRVEFYRA</sequence>
<dbReference type="EMBL" id="VCAU01000013">
    <property type="protein sequence ID" value="KAF9892241.1"/>
    <property type="molecule type" value="Genomic_DNA"/>
</dbReference>